<dbReference type="GO" id="GO:0007059">
    <property type="term" value="P:chromosome segregation"/>
    <property type="evidence" value="ECO:0007669"/>
    <property type="project" value="TreeGrafter"/>
</dbReference>
<keyword evidence="3" id="KW-1185">Reference proteome</keyword>
<name>A0A6A6EEU3_9PEZI</name>
<feature type="coiled-coil region" evidence="1">
    <location>
        <begin position="121"/>
        <end position="155"/>
    </location>
</feature>
<dbReference type="Pfam" id="PF09447">
    <property type="entry name" value="Cnl2_NKP2"/>
    <property type="match status" value="1"/>
</dbReference>
<keyword evidence="1" id="KW-0175">Coiled coil</keyword>
<organism evidence="2 3">
    <name type="scientific">Zopfia rhizophila CBS 207.26</name>
    <dbReference type="NCBI Taxonomy" id="1314779"/>
    <lineage>
        <taxon>Eukaryota</taxon>
        <taxon>Fungi</taxon>
        <taxon>Dikarya</taxon>
        <taxon>Ascomycota</taxon>
        <taxon>Pezizomycotina</taxon>
        <taxon>Dothideomycetes</taxon>
        <taxon>Dothideomycetes incertae sedis</taxon>
        <taxon>Zopfiaceae</taxon>
        <taxon>Zopfia</taxon>
    </lineage>
</organism>
<protein>
    <recommendedName>
        <fullName evidence="4">Cnl2/NKP2 family protein-domain-containing protein</fullName>
    </recommendedName>
</protein>
<dbReference type="Proteomes" id="UP000800200">
    <property type="component" value="Unassembled WGS sequence"/>
</dbReference>
<dbReference type="InterPro" id="IPR018565">
    <property type="entry name" value="Nkp2/Cnl2"/>
</dbReference>
<dbReference type="OrthoDB" id="2311687at2759"/>
<gene>
    <name evidence="2" type="ORF">K469DRAFT_559231</name>
</gene>
<evidence type="ECO:0008006" key="4">
    <source>
        <dbReference type="Google" id="ProtNLM"/>
    </source>
</evidence>
<proteinExistence type="predicted"/>
<dbReference type="GO" id="GO:0031511">
    <property type="term" value="C:Mis6-Sim4 complex"/>
    <property type="evidence" value="ECO:0007669"/>
    <property type="project" value="TreeGrafter"/>
</dbReference>
<reference evidence="2" key="1">
    <citation type="journal article" date="2020" name="Stud. Mycol.">
        <title>101 Dothideomycetes genomes: a test case for predicting lifestyles and emergence of pathogens.</title>
        <authorList>
            <person name="Haridas S."/>
            <person name="Albert R."/>
            <person name="Binder M."/>
            <person name="Bloem J."/>
            <person name="Labutti K."/>
            <person name="Salamov A."/>
            <person name="Andreopoulos B."/>
            <person name="Baker S."/>
            <person name="Barry K."/>
            <person name="Bills G."/>
            <person name="Bluhm B."/>
            <person name="Cannon C."/>
            <person name="Castanera R."/>
            <person name="Culley D."/>
            <person name="Daum C."/>
            <person name="Ezra D."/>
            <person name="Gonzalez J."/>
            <person name="Henrissat B."/>
            <person name="Kuo A."/>
            <person name="Liang C."/>
            <person name="Lipzen A."/>
            <person name="Lutzoni F."/>
            <person name="Magnuson J."/>
            <person name="Mondo S."/>
            <person name="Nolan M."/>
            <person name="Ohm R."/>
            <person name="Pangilinan J."/>
            <person name="Park H.-J."/>
            <person name="Ramirez L."/>
            <person name="Alfaro M."/>
            <person name="Sun H."/>
            <person name="Tritt A."/>
            <person name="Yoshinaga Y."/>
            <person name="Zwiers L.-H."/>
            <person name="Turgeon B."/>
            <person name="Goodwin S."/>
            <person name="Spatafora J."/>
            <person name="Crous P."/>
            <person name="Grigoriev I."/>
        </authorList>
    </citation>
    <scope>NUCLEOTIDE SEQUENCE</scope>
    <source>
        <strain evidence="2">CBS 207.26</strain>
    </source>
</reference>
<evidence type="ECO:0000256" key="1">
    <source>
        <dbReference type="SAM" id="Coils"/>
    </source>
</evidence>
<evidence type="ECO:0000313" key="3">
    <source>
        <dbReference type="Proteomes" id="UP000800200"/>
    </source>
</evidence>
<dbReference type="AlphaFoldDB" id="A0A6A6EEU3"/>
<sequence length="194" mass="21747">MPSSEGSILNKFLLTPAPLRNFMTLHQFTNIFPPKLRSNPVIRELYLELQHQRAADIDDVRRNIATEVKRGERQKREVVKIRQSSHNNDVAGLDMVGLKMEGELFGYGRRNRATHTRGTVHLSIEQACDSVEAQIAEMEAEIKEVLSEVSEAVGELSDLRYGRFTKSTGAEDDIVDEVLSTLRRLEAACANPAG</sequence>
<dbReference type="PANTHER" id="PTHR28064">
    <property type="entry name" value="INNER KINETOCHORE SUBUNIT NKP2"/>
    <property type="match status" value="1"/>
</dbReference>
<evidence type="ECO:0000313" key="2">
    <source>
        <dbReference type="EMBL" id="KAF2190567.1"/>
    </source>
</evidence>
<accession>A0A6A6EEU3</accession>
<dbReference type="EMBL" id="ML994618">
    <property type="protein sequence ID" value="KAF2190567.1"/>
    <property type="molecule type" value="Genomic_DNA"/>
</dbReference>
<dbReference type="PANTHER" id="PTHR28064:SF1">
    <property type="entry name" value="INNER KINETOCHORE SUBUNIT NKP2"/>
    <property type="match status" value="1"/>
</dbReference>